<name>A0AAV7UEG5_PLEWA</name>
<protein>
    <submittedName>
        <fullName evidence="2">Uncharacterized protein</fullName>
    </submittedName>
</protein>
<dbReference type="EMBL" id="JANPWB010000005">
    <property type="protein sequence ID" value="KAJ1187228.1"/>
    <property type="molecule type" value="Genomic_DNA"/>
</dbReference>
<keyword evidence="1" id="KW-0472">Membrane</keyword>
<proteinExistence type="predicted"/>
<gene>
    <name evidence="2" type="ORF">NDU88_004007</name>
</gene>
<evidence type="ECO:0000313" key="3">
    <source>
        <dbReference type="Proteomes" id="UP001066276"/>
    </source>
</evidence>
<organism evidence="2 3">
    <name type="scientific">Pleurodeles waltl</name>
    <name type="common">Iberian ribbed newt</name>
    <dbReference type="NCBI Taxonomy" id="8319"/>
    <lineage>
        <taxon>Eukaryota</taxon>
        <taxon>Metazoa</taxon>
        <taxon>Chordata</taxon>
        <taxon>Craniata</taxon>
        <taxon>Vertebrata</taxon>
        <taxon>Euteleostomi</taxon>
        <taxon>Amphibia</taxon>
        <taxon>Batrachia</taxon>
        <taxon>Caudata</taxon>
        <taxon>Salamandroidea</taxon>
        <taxon>Salamandridae</taxon>
        <taxon>Pleurodelinae</taxon>
        <taxon>Pleurodeles</taxon>
    </lineage>
</organism>
<keyword evidence="3" id="KW-1185">Reference proteome</keyword>
<dbReference type="Proteomes" id="UP001066276">
    <property type="component" value="Chromosome 3_1"/>
</dbReference>
<comment type="caution">
    <text evidence="2">The sequence shown here is derived from an EMBL/GenBank/DDBJ whole genome shotgun (WGS) entry which is preliminary data.</text>
</comment>
<sequence>MLKRVGMRDEPWGTLQLISVASEQNGGRRTLWVLLVRKEMTQSRALLQIPALLRREQRVWWQTVSNAAERSRRMRAAVSPLSSVVLMSAAVAMRAVLVLWLLRNPDWESREGEQEDRPEVPEVFWVRLGFFEEGVDLGVFPALGEGGGLEGASVVGVR</sequence>
<evidence type="ECO:0000313" key="2">
    <source>
        <dbReference type="EMBL" id="KAJ1187228.1"/>
    </source>
</evidence>
<dbReference type="AlphaFoldDB" id="A0AAV7UEG5"/>
<accession>A0AAV7UEG5</accession>
<keyword evidence="1" id="KW-1133">Transmembrane helix</keyword>
<keyword evidence="1" id="KW-0812">Transmembrane</keyword>
<feature type="transmembrane region" description="Helical" evidence="1">
    <location>
        <begin position="80"/>
        <end position="102"/>
    </location>
</feature>
<reference evidence="2" key="1">
    <citation type="journal article" date="2022" name="bioRxiv">
        <title>Sequencing and chromosome-scale assembly of the giantPleurodeles waltlgenome.</title>
        <authorList>
            <person name="Brown T."/>
            <person name="Elewa A."/>
            <person name="Iarovenko S."/>
            <person name="Subramanian E."/>
            <person name="Araus A.J."/>
            <person name="Petzold A."/>
            <person name="Susuki M."/>
            <person name="Suzuki K.-i.T."/>
            <person name="Hayashi T."/>
            <person name="Toyoda A."/>
            <person name="Oliveira C."/>
            <person name="Osipova E."/>
            <person name="Leigh N.D."/>
            <person name="Simon A."/>
            <person name="Yun M.H."/>
        </authorList>
    </citation>
    <scope>NUCLEOTIDE SEQUENCE</scope>
    <source>
        <strain evidence="2">20211129_DDA</strain>
        <tissue evidence="2">Liver</tissue>
    </source>
</reference>
<evidence type="ECO:0000256" key="1">
    <source>
        <dbReference type="SAM" id="Phobius"/>
    </source>
</evidence>